<dbReference type="Gene3D" id="3.50.4.10">
    <property type="entry name" value="Hepatocyte Growth Factor"/>
    <property type="match status" value="1"/>
</dbReference>
<feature type="region of interest" description="Disordered" evidence="1">
    <location>
        <begin position="232"/>
        <end position="278"/>
    </location>
</feature>
<evidence type="ECO:0000313" key="4">
    <source>
        <dbReference type="Proteomes" id="UP001285441"/>
    </source>
</evidence>
<proteinExistence type="predicted"/>
<keyword evidence="2" id="KW-0472">Membrane</keyword>
<reference evidence="3" key="1">
    <citation type="journal article" date="2023" name="Mol. Phylogenet. Evol.">
        <title>Genome-scale phylogeny and comparative genomics of the fungal order Sordariales.</title>
        <authorList>
            <person name="Hensen N."/>
            <person name="Bonometti L."/>
            <person name="Westerberg I."/>
            <person name="Brannstrom I.O."/>
            <person name="Guillou S."/>
            <person name="Cros-Aarteil S."/>
            <person name="Calhoun S."/>
            <person name="Haridas S."/>
            <person name="Kuo A."/>
            <person name="Mondo S."/>
            <person name="Pangilinan J."/>
            <person name="Riley R."/>
            <person name="LaButti K."/>
            <person name="Andreopoulos B."/>
            <person name="Lipzen A."/>
            <person name="Chen C."/>
            <person name="Yan M."/>
            <person name="Daum C."/>
            <person name="Ng V."/>
            <person name="Clum A."/>
            <person name="Steindorff A."/>
            <person name="Ohm R.A."/>
            <person name="Martin F."/>
            <person name="Silar P."/>
            <person name="Natvig D.O."/>
            <person name="Lalanne C."/>
            <person name="Gautier V."/>
            <person name="Ament-Velasquez S.L."/>
            <person name="Kruys A."/>
            <person name="Hutchinson M.I."/>
            <person name="Powell A.J."/>
            <person name="Barry K."/>
            <person name="Miller A.N."/>
            <person name="Grigoriev I.V."/>
            <person name="Debuchy R."/>
            <person name="Gladieux P."/>
            <person name="Hiltunen Thoren M."/>
            <person name="Johannesson H."/>
        </authorList>
    </citation>
    <scope>NUCLEOTIDE SEQUENCE</scope>
    <source>
        <strain evidence="3">CBS 232.78</strain>
    </source>
</reference>
<feature type="compositionally biased region" description="Gly residues" evidence="1">
    <location>
        <begin position="171"/>
        <end position="183"/>
    </location>
</feature>
<accession>A0AAE0KDM0</accession>
<gene>
    <name evidence="3" type="ORF">B0H63DRAFT_260080</name>
</gene>
<name>A0AAE0KDM0_9PEZI</name>
<protein>
    <recommendedName>
        <fullName evidence="5">Apple domain-containing protein</fullName>
    </recommendedName>
</protein>
<dbReference type="AlphaFoldDB" id="A0AAE0KDM0"/>
<evidence type="ECO:0000256" key="1">
    <source>
        <dbReference type="SAM" id="MobiDB-lite"/>
    </source>
</evidence>
<sequence length="381" mass="39731">MMGSRRATGHGGGDDASAAAGLEMDIGQGIELAQPKRPQFQEQDANPGIEVMEHSNLEVVAPRQGLSQSKTWEKTSGLPETHVVAYNIPATATATQPVFDPHSPYGGGGHGHDHFHHQQQHHLHNHSNPNVAYAGGVPGASPYSDYSTITTPYGFASPFDKQPLVPPTSSAGGGNGGGGGGGIGGSLGGAGHWYQRERICGLKRQTFLVVLVIGIFLAVVGIAAGVGVGVATRKSSDTSTSPPPAATTTPPSPSTTSAAGLTIPKPTAQANTNTNQPMGCPRNNLTLYTSPFDSTRKFELLCGRDYNSDKGTLDMYHSPTDTMDECIDLCAAQPGCVGAGWGDQNGKYSCWLKSHLAEPGWAPLWAFAVLSDVDGKTSAFQ</sequence>
<reference evidence="3" key="2">
    <citation type="submission" date="2023-06" db="EMBL/GenBank/DDBJ databases">
        <authorList>
            <consortium name="Lawrence Berkeley National Laboratory"/>
            <person name="Haridas S."/>
            <person name="Hensen N."/>
            <person name="Bonometti L."/>
            <person name="Westerberg I."/>
            <person name="Brannstrom I.O."/>
            <person name="Guillou S."/>
            <person name="Cros-Aarteil S."/>
            <person name="Calhoun S."/>
            <person name="Kuo A."/>
            <person name="Mondo S."/>
            <person name="Pangilinan J."/>
            <person name="Riley R."/>
            <person name="LaButti K."/>
            <person name="Andreopoulos B."/>
            <person name="Lipzen A."/>
            <person name="Chen C."/>
            <person name="Yanf M."/>
            <person name="Daum C."/>
            <person name="Ng V."/>
            <person name="Clum A."/>
            <person name="Steindorff A."/>
            <person name="Ohm R."/>
            <person name="Martin F."/>
            <person name="Silar P."/>
            <person name="Natvig D."/>
            <person name="Lalanne C."/>
            <person name="Gautier V."/>
            <person name="Ament-velasquez S.L."/>
            <person name="Kruys A."/>
            <person name="Hutchinson M.I."/>
            <person name="Powell A.J."/>
            <person name="Barry K."/>
            <person name="Miller A.N."/>
            <person name="Grigoriev I.V."/>
            <person name="Debuchy R."/>
            <person name="Gladieux P."/>
            <person name="Thoren M.H."/>
            <person name="Johannesson H."/>
        </authorList>
    </citation>
    <scope>NUCLEOTIDE SEQUENCE</scope>
    <source>
        <strain evidence="3">CBS 232.78</strain>
    </source>
</reference>
<feature type="compositionally biased region" description="Polar residues" evidence="1">
    <location>
        <begin position="268"/>
        <end position="278"/>
    </location>
</feature>
<dbReference type="Proteomes" id="UP001285441">
    <property type="component" value="Unassembled WGS sequence"/>
</dbReference>
<evidence type="ECO:0000256" key="2">
    <source>
        <dbReference type="SAM" id="Phobius"/>
    </source>
</evidence>
<feature type="compositionally biased region" description="Pro residues" evidence="1">
    <location>
        <begin position="241"/>
        <end position="253"/>
    </location>
</feature>
<feature type="transmembrane region" description="Helical" evidence="2">
    <location>
        <begin position="206"/>
        <end position="231"/>
    </location>
</feature>
<evidence type="ECO:0008006" key="5">
    <source>
        <dbReference type="Google" id="ProtNLM"/>
    </source>
</evidence>
<keyword evidence="4" id="KW-1185">Reference proteome</keyword>
<organism evidence="3 4">
    <name type="scientific">Podospora didyma</name>
    <dbReference type="NCBI Taxonomy" id="330526"/>
    <lineage>
        <taxon>Eukaryota</taxon>
        <taxon>Fungi</taxon>
        <taxon>Dikarya</taxon>
        <taxon>Ascomycota</taxon>
        <taxon>Pezizomycotina</taxon>
        <taxon>Sordariomycetes</taxon>
        <taxon>Sordariomycetidae</taxon>
        <taxon>Sordariales</taxon>
        <taxon>Podosporaceae</taxon>
        <taxon>Podospora</taxon>
    </lineage>
</organism>
<keyword evidence="2" id="KW-0812">Transmembrane</keyword>
<evidence type="ECO:0000313" key="3">
    <source>
        <dbReference type="EMBL" id="KAK3374903.1"/>
    </source>
</evidence>
<feature type="region of interest" description="Disordered" evidence="1">
    <location>
        <begin position="159"/>
        <end position="183"/>
    </location>
</feature>
<dbReference type="EMBL" id="JAULSW010000007">
    <property type="protein sequence ID" value="KAK3374903.1"/>
    <property type="molecule type" value="Genomic_DNA"/>
</dbReference>
<keyword evidence="2" id="KW-1133">Transmembrane helix</keyword>
<comment type="caution">
    <text evidence="3">The sequence shown here is derived from an EMBL/GenBank/DDBJ whole genome shotgun (WGS) entry which is preliminary data.</text>
</comment>